<keyword evidence="3" id="KW-1185">Reference proteome</keyword>
<sequence length="107" mass="12342">MASTACELIWLKGLLFDLGFCQNQSMFSFYDNQAALHIASNPVFHERTKHIEVDCHYIRAQVQSKVIQTQYTRSYDQFADIFTKALPTAQFQRLLSKLRSINPLDPA</sequence>
<evidence type="ECO:0000313" key="2">
    <source>
        <dbReference type="EMBL" id="KAI5352204.1"/>
    </source>
</evidence>
<keyword evidence="1" id="KW-0732">Signal</keyword>
<evidence type="ECO:0000256" key="1">
    <source>
        <dbReference type="SAM" id="SignalP"/>
    </source>
</evidence>
<dbReference type="CDD" id="cd09272">
    <property type="entry name" value="RNase_HI_RT_Ty1"/>
    <property type="match status" value="1"/>
</dbReference>
<dbReference type="EMBL" id="JAJFAZ020000001">
    <property type="protein sequence ID" value="KAI5352204.1"/>
    <property type="molecule type" value="Genomic_DNA"/>
</dbReference>
<evidence type="ECO:0000313" key="3">
    <source>
        <dbReference type="Proteomes" id="UP001054821"/>
    </source>
</evidence>
<feature type="chain" id="PRO_5041981953" evidence="1">
    <location>
        <begin position="22"/>
        <end position="107"/>
    </location>
</feature>
<feature type="signal peptide" evidence="1">
    <location>
        <begin position="1"/>
        <end position="21"/>
    </location>
</feature>
<gene>
    <name evidence="2" type="ORF">L3X38_005095</name>
</gene>
<dbReference type="Proteomes" id="UP001054821">
    <property type="component" value="Chromosome 1"/>
</dbReference>
<name>A0AAD5F3T6_PRUDU</name>
<accession>A0AAD5F3T6</accession>
<dbReference type="AlphaFoldDB" id="A0AAD5F3T6"/>
<protein>
    <submittedName>
        <fullName evidence="2">Uncharacterized protein</fullName>
    </submittedName>
</protein>
<dbReference type="PANTHER" id="PTHR11439">
    <property type="entry name" value="GAG-POL-RELATED RETROTRANSPOSON"/>
    <property type="match status" value="1"/>
</dbReference>
<reference evidence="2 3" key="1">
    <citation type="journal article" date="2022" name="G3 (Bethesda)">
        <title>Whole-genome sequence and methylome profiling of the almond [Prunus dulcis (Mill.) D.A. Webb] cultivar 'Nonpareil'.</title>
        <authorList>
            <person name="D'Amico-Willman K.M."/>
            <person name="Ouma W.Z."/>
            <person name="Meulia T."/>
            <person name="Sideli G.M."/>
            <person name="Gradziel T.M."/>
            <person name="Fresnedo-Ramirez J."/>
        </authorList>
    </citation>
    <scope>NUCLEOTIDE SEQUENCE [LARGE SCALE GENOMIC DNA]</scope>
    <source>
        <strain evidence="2">Clone GOH B32 T37-40</strain>
    </source>
</reference>
<dbReference type="PANTHER" id="PTHR11439:SF470">
    <property type="entry name" value="CYSTEINE-RICH RLK (RECEPTOR-LIKE PROTEIN KINASE) 8"/>
    <property type="match status" value="1"/>
</dbReference>
<organism evidence="2 3">
    <name type="scientific">Prunus dulcis</name>
    <name type="common">Almond</name>
    <name type="synonym">Amygdalus dulcis</name>
    <dbReference type="NCBI Taxonomy" id="3755"/>
    <lineage>
        <taxon>Eukaryota</taxon>
        <taxon>Viridiplantae</taxon>
        <taxon>Streptophyta</taxon>
        <taxon>Embryophyta</taxon>
        <taxon>Tracheophyta</taxon>
        <taxon>Spermatophyta</taxon>
        <taxon>Magnoliopsida</taxon>
        <taxon>eudicotyledons</taxon>
        <taxon>Gunneridae</taxon>
        <taxon>Pentapetalae</taxon>
        <taxon>rosids</taxon>
        <taxon>fabids</taxon>
        <taxon>Rosales</taxon>
        <taxon>Rosaceae</taxon>
        <taxon>Amygdaloideae</taxon>
        <taxon>Amygdaleae</taxon>
        <taxon>Prunus</taxon>
    </lineage>
</organism>
<comment type="caution">
    <text evidence="2">The sequence shown here is derived from an EMBL/GenBank/DDBJ whole genome shotgun (WGS) entry which is preliminary data.</text>
</comment>
<proteinExistence type="predicted"/>